<evidence type="ECO:0000313" key="3">
    <source>
        <dbReference type="Proteomes" id="UP000298030"/>
    </source>
</evidence>
<feature type="chain" id="PRO_5021304092" evidence="1">
    <location>
        <begin position="20"/>
        <end position="169"/>
    </location>
</feature>
<feature type="signal peptide" evidence="1">
    <location>
        <begin position="1"/>
        <end position="19"/>
    </location>
</feature>
<organism evidence="2 3">
    <name type="scientific">Coprinellus micaceus</name>
    <name type="common">Glistening ink-cap mushroom</name>
    <name type="synonym">Coprinus micaceus</name>
    <dbReference type="NCBI Taxonomy" id="71717"/>
    <lineage>
        <taxon>Eukaryota</taxon>
        <taxon>Fungi</taxon>
        <taxon>Dikarya</taxon>
        <taxon>Basidiomycota</taxon>
        <taxon>Agaricomycotina</taxon>
        <taxon>Agaricomycetes</taxon>
        <taxon>Agaricomycetidae</taxon>
        <taxon>Agaricales</taxon>
        <taxon>Agaricineae</taxon>
        <taxon>Psathyrellaceae</taxon>
        <taxon>Coprinellus</taxon>
    </lineage>
</organism>
<dbReference type="OrthoDB" id="2961306at2759"/>
<sequence length="169" mass="18111">MVKAILLVPLALLTTFASAANICAYSSRGCGGNYVCCNSISAGKCCYWSNGAYGWAVGLASMSYHYWGGVYHDNQCSVEAGGVEASAGTSKCLSVGSGASSHWWSSNWVMASRQAAPVEKSECLTPNVLGYTWSNKQYQVDVPQGQYENLTKLLDAEDFQTLNALAYEV</sequence>
<dbReference type="Proteomes" id="UP000298030">
    <property type="component" value="Unassembled WGS sequence"/>
</dbReference>
<proteinExistence type="predicted"/>
<evidence type="ECO:0000256" key="1">
    <source>
        <dbReference type="SAM" id="SignalP"/>
    </source>
</evidence>
<keyword evidence="3" id="KW-1185">Reference proteome</keyword>
<dbReference type="AlphaFoldDB" id="A0A4Y7U134"/>
<reference evidence="2 3" key="1">
    <citation type="journal article" date="2019" name="Nat. Ecol. Evol.">
        <title>Megaphylogeny resolves global patterns of mushroom evolution.</title>
        <authorList>
            <person name="Varga T."/>
            <person name="Krizsan K."/>
            <person name="Foldi C."/>
            <person name="Dima B."/>
            <person name="Sanchez-Garcia M."/>
            <person name="Sanchez-Ramirez S."/>
            <person name="Szollosi G.J."/>
            <person name="Szarkandi J.G."/>
            <person name="Papp V."/>
            <person name="Albert L."/>
            <person name="Andreopoulos W."/>
            <person name="Angelini C."/>
            <person name="Antonin V."/>
            <person name="Barry K.W."/>
            <person name="Bougher N.L."/>
            <person name="Buchanan P."/>
            <person name="Buyck B."/>
            <person name="Bense V."/>
            <person name="Catcheside P."/>
            <person name="Chovatia M."/>
            <person name="Cooper J."/>
            <person name="Damon W."/>
            <person name="Desjardin D."/>
            <person name="Finy P."/>
            <person name="Geml J."/>
            <person name="Haridas S."/>
            <person name="Hughes K."/>
            <person name="Justo A."/>
            <person name="Karasinski D."/>
            <person name="Kautmanova I."/>
            <person name="Kiss B."/>
            <person name="Kocsube S."/>
            <person name="Kotiranta H."/>
            <person name="LaButti K.M."/>
            <person name="Lechner B.E."/>
            <person name="Liimatainen K."/>
            <person name="Lipzen A."/>
            <person name="Lukacs Z."/>
            <person name="Mihaltcheva S."/>
            <person name="Morgado L.N."/>
            <person name="Niskanen T."/>
            <person name="Noordeloos M.E."/>
            <person name="Ohm R.A."/>
            <person name="Ortiz-Santana B."/>
            <person name="Ovrebo C."/>
            <person name="Racz N."/>
            <person name="Riley R."/>
            <person name="Savchenko A."/>
            <person name="Shiryaev A."/>
            <person name="Soop K."/>
            <person name="Spirin V."/>
            <person name="Szebenyi C."/>
            <person name="Tomsovsky M."/>
            <person name="Tulloss R.E."/>
            <person name="Uehling J."/>
            <person name="Grigoriev I.V."/>
            <person name="Vagvolgyi C."/>
            <person name="Papp T."/>
            <person name="Martin F.M."/>
            <person name="Miettinen O."/>
            <person name="Hibbett D.S."/>
            <person name="Nagy L.G."/>
        </authorList>
    </citation>
    <scope>NUCLEOTIDE SEQUENCE [LARGE SCALE GENOMIC DNA]</scope>
    <source>
        <strain evidence="2 3">FP101781</strain>
    </source>
</reference>
<gene>
    <name evidence="2" type="ORF">FA13DRAFT_1724368</name>
</gene>
<comment type="caution">
    <text evidence="2">The sequence shown here is derived from an EMBL/GenBank/DDBJ whole genome shotgun (WGS) entry which is preliminary data.</text>
</comment>
<evidence type="ECO:0000313" key="2">
    <source>
        <dbReference type="EMBL" id="TEB40140.1"/>
    </source>
</evidence>
<protein>
    <submittedName>
        <fullName evidence="2">Uncharacterized protein</fullName>
    </submittedName>
</protein>
<accession>A0A4Y7U134</accession>
<keyword evidence="1" id="KW-0732">Signal</keyword>
<dbReference type="EMBL" id="QPFP01000001">
    <property type="protein sequence ID" value="TEB40140.1"/>
    <property type="molecule type" value="Genomic_DNA"/>
</dbReference>
<name>A0A4Y7U134_COPMI</name>